<feature type="domain" description="Histidine kinase" evidence="13">
    <location>
        <begin position="850"/>
        <end position="1071"/>
    </location>
</feature>
<dbReference type="GO" id="GO:0004673">
    <property type="term" value="F:protein histidine kinase activity"/>
    <property type="evidence" value="ECO:0007669"/>
    <property type="project" value="UniProtKB-EC"/>
</dbReference>
<dbReference type="Pfam" id="PF00512">
    <property type="entry name" value="HisKA"/>
    <property type="match status" value="1"/>
</dbReference>
<dbReference type="SUPFAM" id="SSF47384">
    <property type="entry name" value="Homodimeric domain of signal transducing histidine kinase"/>
    <property type="match status" value="1"/>
</dbReference>
<evidence type="ECO:0000256" key="9">
    <source>
        <dbReference type="ARBA" id="ARBA00022989"/>
    </source>
</evidence>
<gene>
    <name evidence="16" type="primary">rcsC_9</name>
    <name evidence="16" type="ORF">LMG18101_02086</name>
</gene>
<evidence type="ECO:0000313" key="17">
    <source>
        <dbReference type="Proteomes" id="UP001189757"/>
    </source>
</evidence>
<keyword evidence="17" id="KW-1185">Reference proteome</keyword>
<reference evidence="16 17" key="1">
    <citation type="submission" date="2023-07" db="EMBL/GenBank/DDBJ databases">
        <authorList>
            <person name="Peeters C."/>
        </authorList>
    </citation>
    <scope>NUCLEOTIDE SEQUENCE [LARGE SCALE GENOMIC DNA]</scope>
    <source>
        <strain evidence="16 17">LMG 18101</strain>
    </source>
</reference>
<dbReference type="InterPro" id="IPR001638">
    <property type="entry name" value="Solute-binding_3/MltF_N"/>
</dbReference>
<comment type="subcellular location">
    <subcellularLocation>
        <location evidence="2">Cell membrane</location>
        <topology evidence="2">Multi-pass membrane protein</topology>
    </subcellularLocation>
</comment>
<keyword evidence="9" id="KW-1133">Transmembrane helix</keyword>
<dbReference type="Gene3D" id="1.20.120.160">
    <property type="entry name" value="HPT domain"/>
    <property type="match status" value="1"/>
</dbReference>
<feature type="domain" description="Response regulatory" evidence="14">
    <location>
        <begin position="1192"/>
        <end position="1312"/>
    </location>
</feature>
<protein>
    <recommendedName>
        <fullName evidence="3">histidine kinase</fullName>
        <ecNumber evidence="3">2.7.13.3</ecNumber>
    </recommendedName>
</protein>
<dbReference type="InterPro" id="IPR013655">
    <property type="entry name" value="PAS_fold_3"/>
</dbReference>
<keyword evidence="16" id="KW-0808">Transferase</keyword>
<evidence type="ECO:0000259" key="13">
    <source>
        <dbReference type="PROSITE" id="PS50109"/>
    </source>
</evidence>
<keyword evidence="8" id="KW-0067">ATP-binding</keyword>
<keyword evidence="11" id="KW-0472">Membrane</keyword>
<dbReference type="Gene3D" id="1.10.287.130">
    <property type="match status" value="1"/>
</dbReference>
<evidence type="ECO:0000256" key="4">
    <source>
        <dbReference type="ARBA" id="ARBA00022475"/>
    </source>
</evidence>
<dbReference type="PROSITE" id="PS50110">
    <property type="entry name" value="RESPONSE_REGULATORY"/>
    <property type="match status" value="1"/>
</dbReference>
<keyword evidence="16" id="KW-0418">Kinase</keyword>
<dbReference type="Proteomes" id="UP001189757">
    <property type="component" value="Unassembled WGS sequence"/>
</dbReference>
<evidence type="ECO:0000256" key="8">
    <source>
        <dbReference type="ARBA" id="ARBA00022840"/>
    </source>
</evidence>
<feature type="domain" description="PAC" evidence="15">
    <location>
        <begin position="781"/>
        <end position="832"/>
    </location>
</feature>
<evidence type="ECO:0000256" key="12">
    <source>
        <dbReference type="PROSITE-ProRule" id="PRU00169"/>
    </source>
</evidence>
<dbReference type="Gene3D" id="3.40.50.2300">
    <property type="match status" value="1"/>
</dbReference>
<dbReference type="SMART" id="SM00388">
    <property type="entry name" value="HisKA"/>
    <property type="match status" value="1"/>
</dbReference>
<dbReference type="SUPFAM" id="SSF53850">
    <property type="entry name" value="Periplasmic binding protein-like II"/>
    <property type="match status" value="2"/>
</dbReference>
<dbReference type="Pfam" id="PF00497">
    <property type="entry name" value="SBP_bac_3"/>
    <property type="match status" value="1"/>
</dbReference>
<dbReference type="EMBL" id="CATZLL010000005">
    <property type="protein sequence ID" value="CAJ0813948.1"/>
    <property type="molecule type" value="Genomic_DNA"/>
</dbReference>
<dbReference type="SMART" id="SM00062">
    <property type="entry name" value="PBPb"/>
    <property type="match status" value="2"/>
</dbReference>
<name>A0ABN9JJ29_9RALS</name>
<dbReference type="Pfam" id="PF08448">
    <property type="entry name" value="PAS_4"/>
    <property type="match status" value="1"/>
</dbReference>
<dbReference type="InterPro" id="IPR001610">
    <property type="entry name" value="PAC"/>
</dbReference>
<dbReference type="CDD" id="cd16922">
    <property type="entry name" value="HATPase_EvgS-ArcB-TorS-like"/>
    <property type="match status" value="1"/>
</dbReference>
<dbReference type="PRINTS" id="PR00344">
    <property type="entry name" value="BCTRLSENSOR"/>
</dbReference>
<dbReference type="InterPro" id="IPR036890">
    <property type="entry name" value="HATPase_C_sf"/>
</dbReference>
<evidence type="ECO:0000256" key="5">
    <source>
        <dbReference type="ARBA" id="ARBA00022553"/>
    </source>
</evidence>
<dbReference type="SMART" id="SM00091">
    <property type="entry name" value="PAS"/>
    <property type="match status" value="2"/>
</dbReference>
<dbReference type="SMART" id="SM00387">
    <property type="entry name" value="HATPase_c"/>
    <property type="match status" value="1"/>
</dbReference>
<dbReference type="SUPFAM" id="SSF55785">
    <property type="entry name" value="PYP-like sensor domain (PAS domain)"/>
    <property type="match status" value="2"/>
</dbReference>
<keyword evidence="5 12" id="KW-0597">Phosphoprotein</keyword>
<evidence type="ECO:0000256" key="11">
    <source>
        <dbReference type="ARBA" id="ARBA00023136"/>
    </source>
</evidence>
<evidence type="ECO:0000259" key="15">
    <source>
        <dbReference type="PROSITE" id="PS50113"/>
    </source>
</evidence>
<dbReference type="InterPro" id="IPR000700">
    <property type="entry name" value="PAS-assoc_C"/>
</dbReference>
<dbReference type="CDD" id="cd17546">
    <property type="entry name" value="REC_hyHK_CKI1_RcsC-like"/>
    <property type="match status" value="1"/>
</dbReference>
<comment type="catalytic activity">
    <reaction evidence="1">
        <text>ATP + protein L-histidine = ADP + protein N-phospho-L-histidine.</text>
        <dbReference type="EC" id="2.7.13.3"/>
    </reaction>
</comment>
<evidence type="ECO:0000256" key="1">
    <source>
        <dbReference type="ARBA" id="ARBA00000085"/>
    </source>
</evidence>
<dbReference type="CDD" id="cd01007">
    <property type="entry name" value="PBP2_BvgS_HisK_like"/>
    <property type="match status" value="2"/>
</dbReference>
<organism evidence="16 17">
    <name type="scientific">Ralstonia flaminis</name>
    <dbReference type="NCBI Taxonomy" id="3058597"/>
    <lineage>
        <taxon>Bacteria</taxon>
        <taxon>Pseudomonadati</taxon>
        <taxon>Pseudomonadota</taxon>
        <taxon>Betaproteobacteria</taxon>
        <taxon>Burkholderiales</taxon>
        <taxon>Burkholderiaceae</taxon>
        <taxon>Ralstonia</taxon>
    </lineage>
</organism>
<dbReference type="NCBIfam" id="TIGR00229">
    <property type="entry name" value="sensory_box"/>
    <property type="match status" value="2"/>
</dbReference>
<dbReference type="SMART" id="SM00448">
    <property type="entry name" value="REC"/>
    <property type="match status" value="1"/>
</dbReference>
<proteinExistence type="predicted"/>
<dbReference type="PANTHER" id="PTHR45339:SF1">
    <property type="entry name" value="HYBRID SIGNAL TRANSDUCTION HISTIDINE KINASE J"/>
    <property type="match status" value="1"/>
</dbReference>
<dbReference type="Pfam" id="PF00072">
    <property type="entry name" value="Response_reg"/>
    <property type="match status" value="1"/>
</dbReference>
<dbReference type="Gene3D" id="3.30.450.20">
    <property type="entry name" value="PAS domain"/>
    <property type="match status" value="2"/>
</dbReference>
<evidence type="ECO:0000256" key="3">
    <source>
        <dbReference type="ARBA" id="ARBA00012438"/>
    </source>
</evidence>
<dbReference type="SUPFAM" id="SSF47226">
    <property type="entry name" value="Histidine-containing phosphotransfer domain, HPT domain"/>
    <property type="match status" value="1"/>
</dbReference>
<dbReference type="InterPro" id="IPR011006">
    <property type="entry name" value="CheY-like_superfamily"/>
</dbReference>
<keyword evidence="6" id="KW-0812">Transmembrane</keyword>
<sequence length="1455" mass="158295">MSWRVRFSPLSPRGRLRMGIGAGLLACAVALAWLSGAGKAHAEDAAHAVQLFHQIPPKLTVGVVGESMMPLEGVAGDKLTGFSGDLLIQLLPHDHVRITPRVFSRRDELLNAACRGEVDIIMSVVPRSQYDRCLEYSAPYLERPTAVVARSDNTRVAQNPFFSGARITVEQGSPLVEELPRQYPSVRMVSTPTPTEALDAVLQGEADAYVGVTYPTRELMSQPRYRPLSVVQLVNQQVDAMHFAAPSNRVALIRYLDRHLAQLPDAAISDLRTRWITQGGASTVALRLSAKERSMLAALPPLRYAADADYMPYSFNEQRGELLGILPEYLNFLSRTLGLRFERVHVRDWADALAKASAGEIDILLGLSDQDYHPPGFTFSHPVDTTPMVIVGRNDALAVAALSELAGKVVALPRSDTLADVLRRNVPRIRIVPAASPNDALAQVAAGQADFTIVNLPVADALIRHHFPGELKVTGSANLTESIGVGVSAHYAALQPLINRALFAMPEGEQISIRNKWLSVSYQLGPSASALLARFGPVVAIVLAALVALFIKHLQLRRENRQRRLAEETLARQLNFQRALMESVPFPLAAKDAQHRYVAVNAAFCNMFDRPREALLGRTPGELGLYSASNIAYLSDINRRALETDESTREEIAITTPDGQSRNVLYWVEPFHLPGGQPGGIITSVVDVSEIREAQARAERLERRLREVTESLPALVYQFEMAPDQPPGRMTYAAGKAYETLGAHPDDLLTYLSTPALLIHEEDRQRMEEMQHASAQHLTPFDLQFRHVCDDGSIRWLHARSNPHREANGRIVWNGYLSDVTAEREQADALEAAKNAAESALLAKDRFLAMMSHEIRTPMNGVLGLVELLQQTKLEGEQKQMVSLVQDSGRALLHILDDILDYAKIEAGRLDILPVDTDLRELFDGTVGLLASRAHEKSLAVHVDVAANVPATVSVDSVRVRQVLFNLLSNAIKFTDRGSISLKAECARVDDGAAQIAIHVTDTGIGITPEVQATLFAPFVQAERSTTRNYGGTGLGLAISRQLAGLMGGTLDMDSAPGRGTTITLRLPVPVVAARYALPQLAGRSVAIDVDSTIDHRCLTQFAEAAGLHVTSGARADMRFTTSQQAQPGAIRITREVRYAKRGAVLSVNPLSWLAFLHACERALPQPEVMKPASTPAPVAPLAMPNQALGAHILVAEDHPINRELIAKQLRLLGYRVTLAEDGIAALERLREGHFDALVTDCHMPRMDGFDLAAHIRKTEQERADGARLPIIAITATTLAEEHARCRAVGMDGSLLKPTTLATLQEALSALWPAAPGPEDAPDAGAAADDDAIAMSLDDLQRTLGIGPAADGLVGIFLSSLDDDAQQLRPLLNAANRTALRQWAHRTGGALALLRSPSVDAEMQAFRHAIHSAADADLHTAGERVMRLLAHLQRLMTALETASQGVVHRTQVTDS</sequence>
<dbReference type="InterPro" id="IPR003594">
    <property type="entry name" value="HATPase_dom"/>
</dbReference>
<keyword evidence="4" id="KW-1003">Cell membrane</keyword>
<keyword evidence="7" id="KW-0547">Nucleotide-binding</keyword>
<dbReference type="SMART" id="SM00086">
    <property type="entry name" value="PAC"/>
    <property type="match status" value="2"/>
</dbReference>
<dbReference type="InterPro" id="IPR000014">
    <property type="entry name" value="PAS"/>
</dbReference>
<dbReference type="PANTHER" id="PTHR45339">
    <property type="entry name" value="HYBRID SIGNAL TRANSDUCTION HISTIDINE KINASE J"/>
    <property type="match status" value="1"/>
</dbReference>
<dbReference type="Pfam" id="PF08447">
    <property type="entry name" value="PAS_3"/>
    <property type="match status" value="1"/>
</dbReference>
<dbReference type="SUPFAM" id="SSF52172">
    <property type="entry name" value="CheY-like"/>
    <property type="match status" value="1"/>
</dbReference>
<feature type="modified residue" description="4-aspartylphosphate" evidence="12">
    <location>
        <position position="1241"/>
    </location>
</feature>
<dbReference type="InterPro" id="IPR013656">
    <property type="entry name" value="PAS_4"/>
</dbReference>
<feature type="domain" description="PAC" evidence="15">
    <location>
        <begin position="648"/>
        <end position="700"/>
    </location>
</feature>
<accession>A0ABN9JJ29</accession>
<evidence type="ECO:0000256" key="6">
    <source>
        <dbReference type="ARBA" id="ARBA00022692"/>
    </source>
</evidence>
<dbReference type="InterPro" id="IPR005467">
    <property type="entry name" value="His_kinase_dom"/>
</dbReference>
<evidence type="ECO:0000256" key="2">
    <source>
        <dbReference type="ARBA" id="ARBA00004651"/>
    </source>
</evidence>
<evidence type="ECO:0000256" key="10">
    <source>
        <dbReference type="ARBA" id="ARBA00023012"/>
    </source>
</evidence>
<dbReference type="CDD" id="cd00130">
    <property type="entry name" value="PAS"/>
    <property type="match status" value="2"/>
</dbReference>
<dbReference type="InterPro" id="IPR036097">
    <property type="entry name" value="HisK_dim/P_sf"/>
</dbReference>
<dbReference type="InterPro" id="IPR035965">
    <property type="entry name" value="PAS-like_dom_sf"/>
</dbReference>
<dbReference type="PROSITE" id="PS50109">
    <property type="entry name" value="HIS_KIN"/>
    <property type="match status" value="1"/>
</dbReference>
<dbReference type="Gene3D" id="3.30.565.10">
    <property type="entry name" value="Histidine kinase-like ATPase, C-terminal domain"/>
    <property type="match status" value="1"/>
</dbReference>
<dbReference type="CDD" id="cd00082">
    <property type="entry name" value="HisKA"/>
    <property type="match status" value="1"/>
</dbReference>
<evidence type="ECO:0000313" key="16">
    <source>
        <dbReference type="EMBL" id="CAJ0813948.1"/>
    </source>
</evidence>
<dbReference type="InterPro" id="IPR003661">
    <property type="entry name" value="HisK_dim/P_dom"/>
</dbReference>
<dbReference type="Pfam" id="PF02518">
    <property type="entry name" value="HATPase_c"/>
    <property type="match status" value="1"/>
</dbReference>
<dbReference type="EC" id="2.7.13.3" evidence="3"/>
<keyword evidence="10" id="KW-0902">Two-component regulatory system</keyword>
<dbReference type="InterPro" id="IPR036641">
    <property type="entry name" value="HPT_dom_sf"/>
</dbReference>
<dbReference type="InterPro" id="IPR004358">
    <property type="entry name" value="Sig_transdc_His_kin-like_C"/>
</dbReference>
<evidence type="ECO:0000259" key="14">
    <source>
        <dbReference type="PROSITE" id="PS50110"/>
    </source>
</evidence>
<dbReference type="Gene3D" id="3.40.190.10">
    <property type="entry name" value="Periplasmic binding protein-like II"/>
    <property type="match status" value="4"/>
</dbReference>
<dbReference type="InterPro" id="IPR001789">
    <property type="entry name" value="Sig_transdc_resp-reg_receiver"/>
</dbReference>
<comment type="caution">
    <text evidence="16">The sequence shown here is derived from an EMBL/GenBank/DDBJ whole genome shotgun (WGS) entry which is preliminary data.</text>
</comment>
<evidence type="ECO:0000256" key="7">
    <source>
        <dbReference type="ARBA" id="ARBA00022741"/>
    </source>
</evidence>
<dbReference type="PROSITE" id="PS50113">
    <property type="entry name" value="PAC"/>
    <property type="match status" value="2"/>
</dbReference>
<dbReference type="SUPFAM" id="SSF55874">
    <property type="entry name" value="ATPase domain of HSP90 chaperone/DNA topoisomerase II/histidine kinase"/>
    <property type="match status" value="1"/>
</dbReference>